<dbReference type="Gene3D" id="3.30.450.180">
    <property type="match status" value="1"/>
</dbReference>
<dbReference type="InterPro" id="IPR001387">
    <property type="entry name" value="Cro/C1-type_HTH"/>
</dbReference>
<protein>
    <submittedName>
        <fullName evidence="2">Transcriptional regulator</fullName>
    </submittedName>
</protein>
<name>A0A8J4DF97_9ACTN</name>
<dbReference type="SMART" id="SM00530">
    <property type="entry name" value="HTH_XRE"/>
    <property type="match status" value="1"/>
</dbReference>
<proteinExistence type="predicted"/>
<evidence type="ECO:0000313" key="2">
    <source>
        <dbReference type="EMBL" id="GII59341.1"/>
    </source>
</evidence>
<comment type="caution">
    <text evidence="2">The sequence shown here is derived from an EMBL/GenBank/DDBJ whole genome shotgun (WGS) entry which is preliminary data.</text>
</comment>
<dbReference type="SUPFAM" id="SSF47413">
    <property type="entry name" value="lambda repressor-like DNA-binding domains"/>
    <property type="match status" value="1"/>
</dbReference>
<evidence type="ECO:0000259" key="1">
    <source>
        <dbReference type="PROSITE" id="PS50943"/>
    </source>
</evidence>
<gene>
    <name evidence="2" type="ORF">Pth03_77300</name>
</gene>
<dbReference type="InterPro" id="IPR010982">
    <property type="entry name" value="Lambda_DNA-bd_dom_sf"/>
</dbReference>
<dbReference type="PROSITE" id="PS50943">
    <property type="entry name" value="HTH_CROC1"/>
    <property type="match status" value="1"/>
</dbReference>
<keyword evidence="3" id="KW-1185">Reference proteome</keyword>
<dbReference type="AlphaFoldDB" id="A0A8J4DF97"/>
<dbReference type="GO" id="GO:0003677">
    <property type="term" value="F:DNA binding"/>
    <property type="evidence" value="ECO:0007669"/>
    <property type="project" value="InterPro"/>
</dbReference>
<sequence>MEGESPLGEFLRARRQITTADQVGLAGVGPRRRTPGLRRDEVAMLAGISIDYYTRLEQGRERRPSDQVLDALAQVLHLNEEATEHLHELARARPRKRQPVVQTDQVNASLLPLMEEWRRAAAYVVNSRLDVLIKNCVAAGLYEGLEHNDNLLRLALLNPEAHKFYLDWEHDTSSKVAHLRAMASLDIEDAPVNELVEELSHNSTDFRRMWDRHDVRGRVQSPVRFHRDDVGDILTTMEVLSVDGSPGQKLIVFHAEPGSASEKALAELGDRVRATRSAK</sequence>
<evidence type="ECO:0000313" key="3">
    <source>
        <dbReference type="Proteomes" id="UP000605992"/>
    </source>
</evidence>
<dbReference type="PANTHER" id="PTHR35010">
    <property type="entry name" value="BLL4672 PROTEIN-RELATED"/>
    <property type="match status" value="1"/>
</dbReference>
<reference evidence="2" key="1">
    <citation type="submission" date="2021-01" db="EMBL/GenBank/DDBJ databases">
        <title>Whole genome shotgun sequence of Planotetraspora thailandica NBRC 104271.</title>
        <authorList>
            <person name="Komaki H."/>
            <person name="Tamura T."/>
        </authorList>
    </citation>
    <scope>NUCLEOTIDE SEQUENCE</scope>
    <source>
        <strain evidence="2">NBRC 104271</strain>
    </source>
</reference>
<dbReference type="InterPro" id="IPR041413">
    <property type="entry name" value="MLTR_LBD"/>
</dbReference>
<dbReference type="PANTHER" id="PTHR35010:SF2">
    <property type="entry name" value="BLL4672 PROTEIN"/>
    <property type="match status" value="1"/>
</dbReference>
<feature type="domain" description="HTH cro/C1-type" evidence="1">
    <location>
        <begin position="36"/>
        <end position="83"/>
    </location>
</feature>
<dbReference type="CDD" id="cd00093">
    <property type="entry name" value="HTH_XRE"/>
    <property type="match status" value="1"/>
</dbReference>
<organism evidence="2 3">
    <name type="scientific">Planotetraspora thailandica</name>
    <dbReference type="NCBI Taxonomy" id="487172"/>
    <lineage>
        <taxon>Bacteria</taxon>
        <taxon>Bacillati</taxon>
        <taxon>Actinomycetota</taxon>
        <taxon>Actinomycetes</taxon>
        <taxon>Streptosporangiales</taxon>
        <taxon>Streptosporangiaceae</taxon>
        <taxon>Planotetraspora</taxon>
    </lineage>
</organism>
<dbReference type="Gene3D" id="1.10.260.40">
    <property type="entry name" value="lambda repressor-like DNA-binding domains"/>
    <property type="match status" value="1"/>
</dbReference>
<dbReference type="Pfam" id="PF17765">
    <property type="entry name" value="MLTR_LBD"/>
    <property type="match status" value="1"/>
</dbReference>
<dbReference type="EMBL" id="BOOR01000083">
    <property type="protein sequence ID" value="GII59341.1"/>
    <property type="molecule type" value="Genomic_DNA"/>
</dbReference>
<accession>A0A8J4DF97</accession>
<dbReference type="Proteomes" id="UP000605992">
    <property type="component" value="Unassembled WGS sequence"/>
</dbReference>
<dbReference type="Pfam" id="PF13560">
    <property type="entry name" value="HTH_31"/>
    <property type="match status" value="1"/>
</dbReference>